<dbReference type="EnsemblProtists" id="EKX31668">
    <property type="protein sequence ID" value="EKX31668"/>
    <property type="gene ID" value="GUITHDRAFT_149148"/>
</dbReference>
<dbReference type="InterPro" id="IPR036287">
    <property type="entry name" value="Rv1873-like_sf"/>
</dbReference>
<sequence>MWDALSLYGGITVLVASLFTLQMAWKRQNKAKAVVGNRDWVGKFMLKHKKWFPLALREVKAGTKESDWILWVFPIPLTLAEDEIDILSASRKEYCVPTAEEGIALILDEVFHKDLVEIMQALQHHGNPQRVFTSSIDRTMFRMSIDYLIGILGENPEVLLQDQRLQDLLVFWRDQTA</sequence>
<dbReference type="Proteomes" id="UP000011087">
    <property type="component" value="Unassembled WGS sequence"/>
</dbReference>
<dbReference type="Pfam" id="PF08837">
    <property type="entry name" value="DUF1810"/>
    <property type="match status" value="1"/>
</dbReference>
<gene>
    <name evidence="2" type="ORF">GUITHDRAFT_149148</name>
</gene>
<dbReference type="AlphaFoldDB" id="L1I5X6"/>
<protein>
    <submittedName>
        <fullName evidence="2 3">Uncharacterized protein</fullName>
    </submittedName>
</protein>
<dbReference type="Gene3D" id="1.25.40.380">
    <property type="entry name" value="Protein of unknown function DUF1810"/>
    <property type="match status" value="1"/>
</dbReference>
<keyword evidence="4" id="KW-1185">Reference proteome</keyword>
<evidence type="ECO:0000313" key="3">
    <source>
        <dbReference type="EnsemblProtists" id="EKX31668"/>
    </source>
</evidence>
<organism evidence="2">
    <name type="scientific">Guillardia theta (strain CCMP2712)</name>
    <name type="common">Cryptophyte</name>
    <dbReference type="NCBI Taxonomy" id="905079"/>
    <lineage>
        <taxon>Eukaryota</taxon>
        <taxon>Cryptophyceae</taxon>
        <taxon>Pyrenomonadales</taxon>
        <taxon>Geminigeraceae</taxon>
        <taxon>Guillardia</taxon>
    </lineage>
</organism>
<evidence type="ECO:0000313" key="2">
    <source>
        <dbReference type="EMBL" id="EKX31668.1"/>
    </source>
</evidence>
<dbReference type="GeneID" id="17288403"/>
<keyword evidence="1" id="KW-0472">Membrane</keyword>
<proteinExistence type="predicted"/>
<accession>L1I5X6</accession>
<dbReference type="RefSeq" id="XP_005818648.1">
    <property type="nucleotide sequence ID" value="XM_005818591.1"/>
</dbReference>
<dbReference type="EMBL" id="JH993249">
    <property type="protein sequence ID" value="EKX31668.1"/>
    <property type="molecule type" value="Genomic_DNA"/>
</dbReference>
<reference evidence="2 4" key="1">
    <citation type="journal article" date="2012" name="Nature">
        <title>Algal genomes reveal evolutionary mosaicism and the fate of nucleomorphs.</title>
        <authorList>
            <consortium name="DOE Joint Genome Institute"/>
            <person name="Curtis B.A."/>
            <person name="Tanifuji G."/>
            <person name="Burki F."/>
            <person name="Gruber A."/>
            <person name="Irimia M."/>
            <person name="Maruyama S."/>
            <person name="Arias M.C."/>
            <person name="Ball S.G."/>
            <person name="Gile G.H."/>
            <person name="Hirakawa Y."/>
            <person name="Hopkins J.F."/>
            <person name="Kuo A."/>
            <person name="Rensing S.A."/>
            <person name="Schmutz J."/>
            <person name="Symeonidi A."/>
            <person name="Elias M."/>
            <person name="Eveleigh R.J."/>
            <person name="Herman E.K."/>
            <person name="Klute M.J."/>
            <person name="Nakayama T."/>
            <person name="Obornik M."/>
            <person name="Reyes-Prieto A."/>
            <person name="Armbrust E.V."/>
            <person name="Aves S.J."/>
            <person name="Beiko R.G."/>
            <person name="Coutinho P."/>
            <person name="Dacks J.B."/>
            <person name="Durnford D.G."/>
            <person name="Fast N.M."/>
            <person name="Green B.R."/>
            <person name="Grisdale C.J."/>
            <person name="Hempel F."/>
            <person name="Henrissat B."/>
            <person name="Hoppner M.P."/>
            <person name="Ishida K."/>
            <person name="Kim E."/>
            <person name="Koreny L."/>
            <person name="Kroth P.G."/>
            <person name="Liu Y."/>
            <person name="Malik S.B."/>
            <person name="Maier U.G."/>
            <person name="McRose D."/>
            <person name="Mock T."/>
            <person name="Neilson J.A."/>
            <person name="Onodera N.T."/>
            <person name="Poole A.M."/>
            <person name="Pritham E.J."/>
            <person name="Richards T.A."/>
            <person name="Rocap G."/>
            <person name="Roy S.W."/>
            <person name="Sarai C."/>
            <person name="Schaack S."/>
            <person name="Shirato S."/>
            <person name="Slamovits C.H."/>
            <person name="Spencer D.F."/>
            <person name="Suzuki S."/>
            <person name="Worden A.Z."/>
            <person name="Zauner S."/>
            <person name="Barry K."/>
            <person name="Bell C."/>
            <person name="Bharti A.K."/>
            <person name="Crow J.A."/>
            <person name="Grimwood J."/>
            <person name="Kramer R."/>
            <person name="Lindquist E."/>
            <person name="Lucas S."/>
            <person name="Salamov A."/>
            <person name="McFadden G.I."/>
            <person name="Lane C.E."/>
            <person name="Keeling P.J."/>
            <person name="Gray M.W."/>
            <person name="Grigoriev I.V."/>
            <person name="Archibald J.M."/>
        </authorList>
    </citation>
    <scope>NUCLEOTIDE SEQUENCE</scope>
    <source>
        <strain evidence="2 4">CCMP2712</strain>
    </source>
</reference>
<dbReference type="KEGG" id="gtt:GUITHDRAFT_149148"/>
<dbReference type="SUPFAM" id="SSF140736">
    <property type="entry name" value="Rv1873-like"/>
    <property type="match status" value="1"/>
</dbReference>
<evidence type="ECO:0000256" key="1">
    <source>
        <dbReference type="SAM" id="Phobius"/>
    </source>
</evidence>
<dbReference type="HOGENOM" id="CLU_1520658_0_0_1"/>
<dbReference type="InterPro" id="IPR014937">
    <property type="entry name" value="DUF1810"/>
</dbReference>
<reference evidence="3" key="3">
    <citation type="submission" date="2016-03" db="UniProtKB">
        <authorList>
            <consortium name="EnsemblProtists"/>
        </authorList>
    </citation>
    <scope>IDENTIFICATION</scope>
</reference>
<keyword evidence="1" id="KW-0812">Transmembrane</keyword>
<feature type="transmembrane region" description="Helical" evidence="1">
    <location>
        <begin position="6"/>
        <end position="25"/>
    </location>
</feature>
<keyword evidence="1" id="KW-1133">Transmembrane helix</keyword>
<dbReference type="PaxDb" id="55529-EKX31668"/>
<reference evidence="4" key="2">
    <citation type="submission" date="2012-11" db="EMBL/GenBank/DDBJ databases">
        <authorList>
            <person name="Kuo A."/>
            <person name="Curtis B.A."/>
            <person name="Tanifuji G."/>
            <person name="Burki F."/>
            <person name="Gruber A."/>
            <person name="Irimia M."/>
            <person name="Maruyama S."/>
            <person name="Arias M.C."/>
            <person name="Ball S.G."/>
            <person name="Gile G.H."/>
            <person name="Hirakawa Y."/>
            <person name="Hopkins J.F."/>
            <person name="Rensing S.A."/>
            <person name="Schmutz J."/>
            <person name="Symeonidi A."/>
            <person name="Elias M."/>
            <person name="Eveleigh R.J."/>
            <person name="Herman E.K."/>
            <person name="Klute M.J."/>
            <person name="Nakayama T."/>
            <person name="Obornik M."/>
            <person name="Reyes-Prieto A."/>
            <person name="Armbrust E.V."/>
            <person name="Aves S.J."/>
            <person name="Beiko R.G."/>
            <person name="Coutinho P."/>
            <person name="Dacks J.B."/>
            <person name="Durnford D.G."/>
            <person name="Fast N.M."/>
            <person name="Green B.R."/>
            <person name="Grisdale C."/>
            <person name="Hempe F."/>
            <person name="Henrissat B."/>
            <person name="Hoppner M.P."/>
            <person name="Ishida K.-I."/>
            <person name="Kim E."/>
            <person name="Koreny L."/>
            <person name="Kroth P.G."/>
            <person name="Liu Y."/>
            <person name="Malik S.-B."/>
            <person name="Maier U.G."/>
            <person name="McRose D."/>
            <person name="Mock T."/>
            <person name="Neilson J.A."/>
            <person name="Onodera N.T."/>
            <person name="Poole A.M."/>
            <person name="Pritham E.J."/>
            <person name="Richards T.A."/>
            <person name="Rocap G."/>
            <person name="Roy S.W."/>
            <person name="Sarai C."/>
            <person name="Schaack S."/>
            <person name="Shirato S."/>
            <person name="Slamovits C.H."/>
            <person name="Spencer D.F."/>
            <person name="Suzuki S."/>
            <person name="Worden A.Z."/>
            <person name="Zauner S."/>
            <person name="Barry K."/>
            <person name="Bell C."/>
            <person name="Bharti A.K."/>
            <person name="Crow J.A."/>
            <person name="Grimwood J."/>
            <person name="Kramer R."/>
            <person name="Lindquist E."/>
            <person name="Lucas S."/>
            <person name="Salamov A."/>
            <person name="McFadden G.I."/>
            <person name="Lane C.E."/>
            <person name="Keeling P.J."/>
            <person name="Gray M.W."/>
            <person name="Grigoriev I.V."/>
            <person name="Archibald J.M."/>
        </authorList>
    </citation>
    <scope>NUCLEOTIDE SEQUENCE</scope>
    <source>
        <strain evidence="4">CCMP2712</strain>
    </source>
</reference>
<name>L1I5X6_GUITC</name>
<evidence type="ECO:0000313" key="4">
    <source>
        <dbReference type="Proteomes" id="UP000011087"/>
    </source>
</evidence>